<feature type="coiled-coil region" evidence="9">
    <location>
        <begin position="1427"/>
        <end position="1517"/>
    </location>
</feature>
<evidence type="ECO:0000313" key="15">
    <source>
        <dbReference type="Proteomes" id="UP000694429"/>
    </source>
</evidence>
<evidence type="ECO:0000256" key="8">
    <source>
        <dbReference type="ARBA" id="ARBA00023212"/>
    </source>
</evidence>
<dbReference type="InterPro" id="IPR056273">
    <property type="entry name" value="CDK5RAP2_MYOME_CC"/>
</dbReference>
<dbReference type="GO" id="GO:0005794">
    <property type="term" value="C:Golgi apparatus"/>
    <property type="evidence" value="ECO:0007669"/>
    <property type="project" value="UniProtKB-SubCell"/>
</dbReference>
<feature type="coiled-coil region" evidence="9">
    <location>
        <begin position="539"/>
        <end position="583"/>
    </location>
</feature>
<organism evidence="14 15">
    <name type="scientific">Canis lupus familiaris</name>
    <name type="common">Dog</name>
    <name type="synonym">Canis familiaris</name>
    <dbReference type="NCBI Taxonomy" id="9615"/>
    <lineage>
        <taxon>Eukaryota</taxon>
        <taxon>Metazoa</taxon>
        <taxon>Chordata</taxon>
        <taxon>Craniata</taxon>
        <taxon>Vertebrata</taxon>
        <taxon>Euteleostomi</taxon>
        <taxon>Mammalia</taxon>
        <taxon>Eutheria</taxon>
        <taxon>Laurasiatheria</taxon>
        <taxon>Carnivora</taxon>
        <taxon>Caniformia</taxon>
        <taxon>Canidae</taxon>
        <taxon>Canis</taxon>
    </lineage>
</organism>
<feature type="domain" description="CDK5 regulatory subunit-associated protein 2/Myomegalin coiled coil" evidence="13">
    <location>
        <begin position="506"/>
        <end position="574"/>
    </location>
</feature>
<keyword evidence="4" id="KW-0963">Cytoplasm</keyword>
<dbReference type="PANTHER" id="PTHR46930:SF1">
    <property type="entry name" value="CDK5 REGULATORY SUBUNIT-ASSOCIATED PROTEIN 2"/>
    <property type="match status" value="1"/>
</dbReference>
<keyword evidence="5" id="KW-0597">Phosphoprotein</keyword>
<keyword evidence="8" id="KW-0206">Cytoskeleton</keyword>
<dbReference type="InterPro" id="IPR012943">
    <property type="entry name" value="Cnn_1N"/>
</dbReference>
<evidence type="ECO:0000256" key="3">
    <source>
        <dbReference type="ARBA" id="ARBA00020479"/>
    </source>
</evidence>
<feature type="region of interest" description="Disordered" evidence="10">
    <location>
        <begin position="1729"/>
        <end position="1748"/>
    </location>
</feature>
<dbReference type="PANTHER" id="PTHR46930">
    <property type="entry name" value="CDK5 REGULATORY SUBUNIT-ASSOCIATED PROTEIN 2"/>
    <property type="match status" value="1"/>
</dbReference>
<feature type="region of interest" description="Disordered" evidence="10">
    <location>
        <begin position="1545"/>
        <end position="1569"/>
    </location>
</feature>
<dbReference type="GO" id="GO:0000226">
    <property type="term" value="P:microtubule cytoskeleton organization"/>
    <property type="evidence" value="ECO:0007669"/>
    <property type="project" value="InterPro"/>
</dbReference>
<proteinExistence type="predicted"/>
<feature type="compositionally biased region" description="Polar residues" evidence="10">
    <location>
        <begin position="1739"/>
        <end position="1748"/>
    </location>
</feature>
<feature type="coiled-coil region" evidence="9">
    <location>
        <begin position="259"/>
        <end position="293"/>
    </location>
</feature>
<evidence type="ECO:0000256" key="10">
    <source>
        <dbReference type="SAM" id="MobiDB-lite"/>
    </source>
</evidence>
<feature type="region of interest" description="Disordered" evidence="10">
    <location>
        <begin position="460"/>
        <end position="500"/>
    </location>
</feature>
<feature type="coiled-coil region" evidence="9">
    <location>
        <begin position="198"/>
        <end position="225"/>
    </location>
</feature>
<keyword evidence="6" id="KW-0112">Calmodulin-binding</keyword>
<feature type="chain" id="PRO_5034612361" description="CDK5 regulatory subunit-associated protein 2" evidence="11">
    <location>
        <begin position="32"/>
        <end position="1748"/>
    </location>
</feature>
<feature type="compositionally biased region" description="Basic and acidic residues" evidence="10">
    <location>
        <begin position="1328"/>
        <end position="1338"/>
    </location>
</feature>
<feature type="coiled-coil region" evidence="9">
    <location>
        <begin position="1154"/>
        <end position="1188"/>
    </location>
</feature>
<feature type="region of interest" description="Disordered" evidence="10">
    <location>
        <begin position="1293"/>
        <end position="1339"/>
    </location>
</feature>
<evidence type="ECO:0000256" key="9">
    <source>
        <dbReference type="SAM" id="Coils"/>
    </source>
</evidence>
<dbReference type="Proteomes" id="UP000694429">
    <property type="component" value="Chromosome 11"/>
</dbReference>
<feature type="compositionally biased region" description="Polar residues" evidence="10">
    <location>
        <begin position="1552"/>
        <end position="1569"/>
    </location>
</feature>
<dbReference type="GO" id="GO:0005516">
    <property type="term" value="F:calmodulin binding"/>
    <property type="evidence" value="ECO:0007669"/>
    <property type="project" value="UniProtKB-KW"/>
</dbReference>
<keyword evidence="7" id="KW-0333">Golgi apparatus</keyword>
<dbReference type="Ensembl" id="ENSCAFT00030036979.1">
    <property type="protein sequence ID" value="ENSCAFP00030032257.1"/>
    <property type="gene ID" value="ENSCAFG00030017230.1"/>
</dbReference>
<evidence type="ECO:0000256" key="7">
    <source>
        <dbReference type="ARBA" id="ARBA00023034"/>
    </source>
</evidence>
<feature type="coiled-coil region" evidence="9">
    <location>
        <begin position="1351"/>
        <end position="1382"/>
    </location>
</feature>
<keyword evidence="11" id="KW-0732">Signal</keyword>
<dbReference type="Pfam" id="PF23246">
    <property type="entry name" value="CC_CDK5RAP2"/>
    <property type="match status" value="1"/>
</dbReference>
<evidence type="ECO:0000256" key="1">
    <source>
        <dbReference type="ARBA" id="ARBA00004267"/>
    </source>
</evidence>
<dbReference type="InterPro" id="IPR042791">
    <property type="entry name" value="CDK5RAP2"/>
</dbReference>
<feature type="signal peptide" evidence="11">
    <location>
        <begin position="1"/>
        <end position="31"/>
    </location>
</feature>
<dbReference type="GO" id="GO:0005815">
    <property type="term" value="C:microtubule organizing center"/>
    <property type="evidence" value="ECO:0007669"/>
    <property type="project" value="UniProtKB-SubCell"/>
</dbReference>
<evidence type="ECO:0000256" key="6">
    <source>
        <dbReference type="ARBA" id="ARBA00022860"/>
    </source>
</evidence>
<feature type="coiled-coil region" evidence="9">
    <location>
        <begin position="351"/>
        <end position="431"/>
    </location>
</feature>
<reference evidence="14" key="1">
    <citation type="submission" date="2019-03" db="EMBL/GenBank/DDBJ databases">
        <authorList>
            <person name="Warren W.C."/>
            <person name="Johnson G.S."/>
        </authorList>
    </citation>
    <scope>NUCLEOTIDE SEQUENCE [LARGE SCALE GENOMIC DNA]</scope>
    <source>
        <strain evidence="14">Basenji</strain>
    </source>
</reference>
<protein>
    <recommendedName>
        <fullName evidence="3">CDK5 regulatory subunit-associated protein 2</fullName>
    </recommendedName>
</protein>
<evidence type="ECO:0000256" key="2">
    <source>
        <dbReference type="ARBA" id="ARBA00004555"/>
    </source>
</evidence>
<feature type="coiled-coil region" evidence="9">
    <location>
        <begin position="1057"/>
        <end position="1084"/>
    </location>
</feature>
<evidence type="ECO:0000256" key="5">
    <source>
        <dbReference type="ARBA" id="ARBA00022553"/>
    </source>
</evidence>
<feature type="domain" description="Centrosomin N-terminal motif 1" evidence="12">
    <location>
        <begin position="42"/>
        <end position="114"/>
    </location>
</feature>
<evidence type="ECO:0000313" key="14">
    <source>
        <dbReference type="Ensembl" id="ENSCAFP00030032257.1"/>
    </source>
</evidence>
<evidence type="ECO:0000259" key="12">
    <source>
        <dbReference type="Pfam" id="PF07989"/>
    </source>
</evidence>
<comment type="subcellular location">
    <subcellularLocation>
        <location evidence="1">Cytoplasm</location>
        <location evidence="1">Cytoskeleton</location>
        <location evidence="1">Microtubule organizing center</location>
    </subcellularLocation>
    <subcellularLocation>
        <location evidence="2">Golgi apparatus</location>
    </subcellularLocation>
</comment>
<evidence type="ECO:0000256" key="4">
    <source>
        <dbReference type="ARBA" id="ARBA00022490"/>
    </source>
</evidence>
<feature type="region of interest" description="Disordered" evidence="10">
    <location>
        <begin position="658"/>
        <end position="701"/>
    </location>
</feature>
<sequence length="1748" mass="196931">MLHALTRADVLHTTLFSCLFSLFIVLPDVSEETVSPTRARNMKDFENQITELKKENFNLKLRIYFLEERMQQEFDGPTEHIYKTNIELKVEVESLKRELQEREQLLIKASKAVESLAERGGSEVQRVKEDAQKKVQQVEDLLTKRIFHLEEDVKAAQAELEKAFAGTETEKALRLSLENKLSEMKKRHEGDVDMAVVLEQKDRLIEDLKLSLKSKEALIQCLKEEKSQLACPGERVSSGELRGLSAAPRGEQERGAEAAQMERQERHRLEERIQALQEDLREKEREIAAEKKNSLKRDKAIQGLTMALKSKEKEVCSELISAVCFLFQGSEDYEAALLEKVALLAQLHSDNINKSAENHRLRRNIKKVTQELSDLQQERERLEKDLEEAHRDRGRGDHTIHDLRNEVEKLRNEVNEREKAMENRYKSLLSESNKKLHSQEQMIRSLRGSIDPEDLLLQEFSEKDSGAVQPTRPSQSGEELRARSGDSAAKCSLQRSPGSNRIFSEEKQQLDYEELLRVLKKERDIYAHLVKSLQDPDSINSLQAELNSIFTLRKQLEQDVLSYRNLQKTLEEQISEIRRREEEPFSFYSDQTSYLSICLEEPNRFQVEHFSQEELKKKVSDLIQLVRELHADNQHLKKTMLDLSCMGAQGGDRLGSAAQSQLLASKEDEDTTRIGADDENNFPSDQHLEQSDKDFSKGGCKNGYSRHTDSSILDYDGTHTPGELLNLLAPFFNEKATLFLESRPDLLKVLRELLLERMRSLEQGVSAEHLDGKTEKSLTPVAVQLGGELGHLAHVDSSSKSRDDPRSPWTARLLRAGEAATRELKDASVQTVAAEGDTLRFTNQGKRGVWEEEPPDATFHAEGQPQSLCLVPGRPAAALSFPSGADKDAKKSRLPILIKPSRSLGNVYRLPATQEVVAQLQGQILELQGELKEFKICNKQLHQKLILAEAMMEERPAADKTLQEAQPLVGAAYQDGPGEQNGAKAMPCVWRATEGDSDHATHETDAETRPPDGLAVLPTCQGNSEGFPGPAAVAACRSSKSPLSSTVRVFGAHPSENIDTSSDTENLKQKIRDLETELQGYRNFLFQLQKHSQCSEAIITVLCGTEGGQDVLSKPKGSADEEEMTFSSLHRVRYVKHMKILRQLAPEVADGGLLEGLRQQLLQQECELQKEQNLNMELFSEIHNLQNKFRDLSPSRYDSLVQSQARELSLQRQQIKESHGICVIYRQHMNATMKAFERLLRAGGVDHDVAEGFQEQLNQCAGLLEKLEKLFLSGKSVEVDVSPQTEVMERMEEDSSTYRHILPESPEPSASHALSDCEVSEKSSVLSRDQKQDSEPEKASVLANRFSQDLVMEHIQEIRSLRRRLEESIRTNEELRGQLERQGATNAFAYGSELHDSLTSEICFLRKQNQALNTMLAKGSRDKQKENEKLRESLSRKAASLELLQREYACVKGDNERLQSEVRERERHTQQLLREVCSSRSELSRWAQEAQLRQQLLSQNEELLQSLRVELKVYERLDEEHHRPRGGDGCPVAIDNSCDLFDSTLAVPPPSASETPPLSENDSDSLSCHSGVSATSTSCTSHPVPGHRLWASKSGCHVLGLTADYEALCQQIGRGQKLFAEMALQIQEAPRAASPELGTKGPHSVPLHTFVTSVGTAKLILEEAARLLTLFWRVSLPTNGQCTLHCGQVGEMKAEITKLHKKLFEQEKKLQNSLKLLQLSKHQEKVIFDQCKPGGAHPGTSSPSRPGS</sequence>
<reference evidence="14" key="2">
    <citation type="submission" date="2025-08" db="UniProtKB">
        <authorList>
            <consortium name="Ensembl"/>
        </authorList>
    </citation>
    <scope>IDENTIFICATION</scope>
</reference>
<dbReference type="Pfam" id="PF07989">
    <property type="entry name" value="Cnn_1N"/>
    <property type="match status" value="1"/>
</dbReference>
<accession>A0A8C0PAP8</accession>
<keyword evidence="9" id="KW-0175">Coiled coil</keyword>
<name>A0A8C0PAP8_CANLF</name>
<feature type="coiled-coil region" evidence="9">
    <location>
        <begin position="42"/>
        <end position="144"/>
    </location>
</feature>
<evidence type="ECO:0000256" key="11">
    <source>
        <dbReference type="SAM" id="SignalP"/>
    </source>
</evidence>
<evidence type="ECO:0000259" key="13">
    <source>
        <dbReference type="Pfam" id="PF23246"/>
    </source>
</evidence>
<feature type="compositionally biased region" description="Basic and acidic residues" evidence="10">
    <location>
        <begin position="686"/>
        <end position="696"/>
    </location>
</feature>